<accession>A0ABT1G4T9</accession>
<evidence type="ECO:0000256" key="1">
    <source>
        <dbReference type="SAM" id="MobiDB-lite"/>
    </source>
</evidence>
<evidence type="ECO:0000313" key="3">
    <source>
        <dbReference type="Proteomes" id="UP001523550"/>
    </source>
</evidence>
<name>A0ABT1G4T9_9GAMM</name>
<dbReference type="EMBL" id="JALJYF010000001">
    <property type="protein sequence ID" value="MCP1726304.1"/>
    <property type="molecule type" value="Genomic_DNA"/>
</dbReference>
<organism evidence="2 3">
    <name type="scientific">Natronospira proteinivora</name>
    <dbReference type="NCBI Taxonomy" id="1807133"/>
    <lineage>
        <taxon>Bacteria</taxon>
        <taxon>Pseudomonadati</taxon>
        <taxon>Pseudomonadota</taxon>
        <taxon>Gammaproteobacteria</taxon>
        <taxon>Natronospirales</taxon>
        <taxon>Natronospiraceae</taxon>
        <taxon>Natronospira</taxon>
    </lineage>
</organism>
<feature type="compositionally biased region" description="Low complexity" evidence="1">
    <location>
        <begin position="1"/>
        <end position="14"/>
    </location>
</feature>
<feature type="compositionally biased region" description="Basic and acidic residues" evidence="1">
    <location>
        <begin position="15"/>
        <end position="24"/>
    </location>
</feature>
<comment type="caution">
    <text evidence="2">The sequence shown here is derived from an EMBL/GenBank/DDBJ whole genome shotgun (WGS) entry which is preliminary data.</text>
</comment>
<sequence length="169" mass="19399">MSAAFAFAMGQAAQREQDEGRSLTENEIEAARSEYGDDINYDEVRVYDRKWAFFQGDDFAMAPDGNIYWPGAEHCTDLTACTITLSDGRQVETLGTFIHEMAHVKQHQQGVNVVARGFWIQARRFFSGQMRTPYMTRQQFHQIPGPEGLNIEQQADWHRHNFCSRSGRC</sequence>
<dbReference type="Proteomes" id="UP001523550">
    <property type="component" value="Unassembled WGS sequence"/>
</dbReference>
<keyword evidence="3" id="KW-1185">Reference proteome</keyword>
<proteinExistence type="predicted"/>
<gene>
    <name evidence="2" type="ORF">J2T60_000269</name>
</gene>
<dbReference type="RefSeq" id="WP_253444362.1">
    <property type="nucleotide sequence ID" value="NZ_JALJYF010000001.1"/>
</dbReference>
<feature type="region of interest" description="Disordered" evidence="1">
    <location>
        <begin position="1"/>
        <end position="24"/>
    </location>
</feature>
<evidence type="ECO:0000313" key="2">
    <source>
        <dbReference type="EMBL" id="MCP1726304.1"/>
    </source>
</evidence>
<protein>
    <submittedName>
        <fullName evidence="2">Uncharacterized protein</fullName>
    </submittedName>
</protein>
<reference evidence="2 3" key="1">
    <citation type="submission" date="2022-03" db="EMBL/GenBank/DDBJ databases">
        <title>Genomic Encyclopedia of Type Strains, Phase III (KMG-III): the genomes of soil and plant-associated and newly described type strains.</title>
        <authorList>
            <person name="Whitman W."/>
        </authorList>
    </citation>
    <scope>NUCLEOTIDE SEQUENCE [LARGE SCALE GENOMIC DNA]</scope>
    <source>
        <strain evidence="2 3">BSker1</strain>
    </source>
</reference>